<organism evidence="1 2">
    <name type="scientific">Chloropicon roscoffensis</name>
    <dbReference type="NCBI Taxonomy" id="1461544"/>
    <lineage>
        <taxon>Eukaryota</taxon>
        <taxon>Viridiplantae</taxon>
        <taxon>Chlorophyta</taxon>
        <taxon>Chloropicophyceae</taxon>
        <taxon>Chloropicales</taxon>
        <taxon>Chloropicaceae</taxon>
        <taxon>Chloropicon</taxon>
    </lineage>
</organism>
<dbReference type="Proteomes" id="UP001472866">
    <property type="component" value="Chromosome 18"/>
</dbReference>
<sequence length="275" mass="28667">MGCAGSVPKAEAFLANPQAAPPGGYLLDGVPASVVMEAWSIFDAGNRYHIDGGVLGAVNMFAGAEAFLVGDAGNNEFRDYAVGAAGVGARETLAITADDGTPIGTLSMPPHMSFGQPAQLRDAAGNIVAVIMTAQTSRPSGFQASAVKVWGVKPQFAGQAPTAFADGSQAYLWAEIKRAGFSNTTTIVDGQGTFVAKCARIRGWNDRFKIMTPSKTGLAICDTLKTDKKKQQFTCAQGVDVAWTICLVAATQMSSDELHVSRDEHGRGDMAGGDD</sequence>
<dbReference type="AlphaFoldDB" id="A0AAX4PNF6"/>
<name>A0AAX4PNF6_9CHLO</name>
<reference evidence="1 2" key="1">
    <citation type="submission" date="2024-03" db="EMBL/GenBank/DDBJ databases">
        <title>Complete genome sequence of the green alga Chloropicon roscoffensis RCC1871.</title>
        <authorList>
            <person name="Lemieux C."/>
            <person name="Pombert J.-F."/>
            <person name="Otis C."/>
            <person name="Turmel M."/>
        </authorList>
    </citation>
    <scope>NUCLEOTIDE SEQUENCE [LARGE SCALE GENOMIC DNA]</scope>
    <source>
        <strain evidence="1 2">RCC1871</strain>
    </source>
</reference>
<protein>
    <submittedName>
        <fullName evidence="1">Uncharacterized protein</fullName>
    </submittedName>
</protein>
<proteinExistence type="predicted"/>
<evidence type="ECO:0000313" key="2">
    <source>
        <dbReference type="Proteomes" id="UP001472866"/>
    </source>
</evidence>
<keyword evidence="2" id="KW-1185">Reference proteome</keyword>
<dbReference type="EMBL" id="CP151518">
    <property type="protein sequence ID" value="WZN67205.1"/>
    <property type="molecule type" value="Genomic_DNA"/>
</dbReference>
<evidence type="ECO:0000313" key="1">
    <source>
        <dbReference type="EMBL" id="WZN67205.1"/>
    </source>
</evidence>
<accession>A0AAX4PNF6</accession>
<gene>
    <name evidence="1" type="ORF">HKI87_18g87770</name>
</gene>